<feature type="chain" id="PRO_5045293928" description="DUF5666 domain-containing protein" evidence="1">
    <location>
        <begin position="23"/>
        <end position="200"/>
    </location>
</feature>
<dbReference type="RefSeq" id="WP_307280411.1">
    <property type="nucleotide sequence ID" value="NZ_JAUSVX010000014.1"/>
</dbReference>
<dbReference type="EMBL" id="JAUSVX010000014">
    <property type="protein sequence ID" value="MDQ0472898.1"/>
    <property type="molecule type" value="Genomic_DNA"/>
</dbReference>
<comment type="caution">
    <text evidence="2">The sequence shown here is derived from an EMBL/GenBank/DDBJ whole genome shotgun (WGS) entry which is preliminary data.</text>
</comment>
<reference evidence="2 3" key="1">
    <citation type="submission" date="2023-07" db="EMBL/GenBank/DDBJ databases">
        <title>Genomic Encyclopedia of Type Strains, Phase IV (KMG-IV): sequencing the most valuable type-strain genomes for metagenomic binning, comparative biology and taxonomic classification.</title>
        <authorList>
            <person name="Goeker M."/>
        </authorList>
    </citation>
    <scope>NUCLEOTIDE SEQUENCE [LARGE SCALE GENOMIC DNA]</scope>
    <source>
        <strain evidence="2 3">DSM 19619</strain>
    </source>
</reference>
<evidence type="ECO:0000313" key="3">
    <source>
        <dbReference type="Proteomes" id="UP001242480"/>
    </source>
</evidence>
<keyword evidence="3" id="KW-1185">Reference proteome</keyword>
<sequence length="200" mass="20425">MRSLLLPLGLALALGAAAPAAAQVPSNRVSGTIAAFDGTKLTVKAADGSSTTVTLPADVKVGAVVDRTLDDIKAGDFVGSAAVEGPDGKLHAQEVHIFPEPMRGTGEGHRPMSMPKQTMTNATVATVAKAPQGRVLQLSYKGGTQEIEVDPGTRIVLLVPGDRSLLKPGAAVAVFVSKGADGSLTARAVQAEKDGVKPLW</sequence>
<protein>
    <recommendedName>
        <fullName evidence="4">DUF5666 domain-containing protein</fullName>
    </recommendedName>
</protein>
<name>A0ABU0JF45_9HYPH</name>
<keyword evidence="1" id="KW-0732">Signal</keyword>
<gene>
    <name evidence="2" type="ORF">QO011_005931</name>
</gene>
<evidence type="ECO:0000313" key="2">
    <source>
        <dbReference type="EMBL" id="MDQ0472898.1"/>
    </source>
</evidence>
<organism evidence="2 3">
    <name type="scientific">Labrys wisconsinensis</name>
    <dbReference type="NCBI Taxonomy" id="425677"/>
    <lineage>
        <taxon>Bacteria</taxon>
        <taxon>Pseudomonadati</taxon>
        <taxon>Pseudomonadota</taxon>
        <taxon>Alphaproteobacteria</taxon>
        <taxon>Hyphomicrobiales</taxon>
        <taxon>Xanthobacteraceae</taxon>
        <taxon>Labrys</taxon>
    </lineage>
</organism>
<evidence type="ECO:0000256" key="1">
    <source>
        <dbReference type="SAM" id="SignalP"/>
    </source>
</evidence>
<accession>A0ABU0JF45</accession>
<proteinExistence type="predicted"/>
<feature type="signal peptide" evidence="1">
    <location>
        <begin position="1"/>
        <end position="22"/>
    </location>
</feature>
<dbReference type="Proteomes" id="UP001242480">
    <property type="component" value="Unassembled WGS sequence"/>
</dbReference>
<evidence type="ECO:0008006" key="4">
    <source>
        <dbReference type="Google" id="ProtNLM"/>
    </source>
</evidence>